<dbReference type="GO" id="GO:0004848">
    <property type="term" value="F:ureidoglycolate hydrolase activity"/>
    <property type="evidence" value="ECO:0007669"/>
    <property type="project" value="InterPro"/>
</dbReference>
<feature type="region of interest" description="Disordered" evidence="5">
    <location>
        <begin position="182"/>
        <end position="219"/>
    </location>
</feature>
<dbReference type="CDD" id="cd20298">
    <property type="entry name" value="cupin_UAH"/>
    <property type="match status" value="1"/>
</dbReference>
<evidence type="ECO:0000256" key="3">
    <source>
        <dbReference type="ARBA" id="ARBA00023239"/>
    </source>
</evidence>
<evidence type="ECO:0000256" key="2">
    <source>
        <dbReference type="ARBA" id="ARBA00022631"/>
    </source>
</evidence>
<dbReference type="GO" id="GO:0050385">
    <property type="term" value="F:ureidoglycolate lyase activity"/>
    <property type="evidence" value="ECO:0007669"/>
    <property type="project" value="UniProtKB-EC"/>
</dbReference>
<dbReference type="GO" id="GO:0000256">
    <property type="term" value="P:allantoin catabolic process"/>
    <property type="evidence" value="ECO:0007669"/>
    <property type="project" value="InterPro"/>
</dbReference>
<dbReference type="InterPro" id="IPR007247">
    <property type="entry name" value="Ureidogly_lyase"/>
</dbReference>
<dbReference type="PANTHER" id="PTHR21221">
    <property type="entry name" value="UREIDOGLYCOLATE HYDROLASE"/>
    <property type="match status" value="1"/>
</dbReference>
<feature type="region of interest" description="Disordered" evidence="5">
    <location>
        <begin position="56"/>
        <end position="75"/>
    </location>
</feature>
<evidence type="ECO:0000313" key="7">
    <source>
        <dbReference type="Proteomes" id="UP001369815"/>
    </source>
</evidence>
<keyword evidence="2" id="KW-0659">Purine metabolism</keyword>
<dbReference type="InterPro" id="IPR047233">
    <property type="entry name" value="UAH_cupin"/>
</dbReference>
<dbReference type="InterPro" id="IPR024060">
    <property type="entry name" value="Ureidoglycolate_lyase_dom_sf"/>
</dbReference>
<dbReference type="SUPFAM" id="SSF51182">
    <property type="entry name" value="RmlC-like cupins"/>
    <property type="match status" value="1"/>
</dbReference>
<organism evidence="6 7">
    <name type="scientific">Daldinia eschscholtzii</name>
    <dbReference type="NCBI Taxonomy" id="292717"/>
    <lineage>
        <taxon>Eukaryota</taxon>
        <taxon>Fungi</taxon>
        <taxon>Dikarya</taxon>
        <taxon>Ascomycota</taxon>
        <taxon>Pezizomycotina</taxon>
        <taxon>Sordariomycetes</taxon>
        <taxon>Xylariomycetidae</taxon>
        <taxon>Xylariales</taxon>
        <taxon>Hypoxylaceae</taxon>
        <taxon>Daldinia</taxon>
    </lineage>
</organism>
<evidence type="ECO:0000256" key="1">
    <source>
        <dbReference type="ARBA" id="ARBA00011738"/>
    </source>
</evidence>
<evidence type="ECO:0000256" key="5">
    <source>
        <dbReference type="SAM" id="MobiDB-lite"/>
    </source>
</evidence>
<evidence type="ECO:0000256" key="4">
    <source>
        <dbReference type="ARBA" id="ARBA00047684"/>
    </source>
</evidence>
<dbReference type="PANTHER" id="PTHR21221:SF1">
    <property type="entry name" value="UREIDOGLYCOLATE LYASE"/>
    <property type="match status" value="1"/>
</dbReference>
<name>A0AAX6MF96_9PEZI</name>
<accession>A0AAX6MF96</accession>
<reference evidence="6 7" key="1">
    <citation type="journal article" date="2024" name="Front Chem Biol">
        <title>Unveiling the potential of Daldinia eschscholtzii MFLUCC 19-0629 through bioactivity and bioinformatics studies for enhanced sustainable agriculture production.</title>
        <authorList>
            <person name="Brooks S."/>
            <person name="Weaver J.A."/>
            <person name="Klomchit A."/>
            <person name="Alharthi S.A."/>
            <person name="Onlamun T."/>
            <person name="Nurani R."/>
            <person name="Vong T.K."/>
            <person name="Alberti F."/>
            <person name="Greco C."/>
        </authorList>
    </citation>
    <scope>NUCLEOTIDE SEQUENCE [LARGE SCALE GENOMIC DNA]</scope>
    <source>
        <strain evidence="6">MFLUCC 19-0629</strain>
    </source>
</reference>
<dbReference type="InterPro" id="IPR011051">
    <property type="entry name" value="RmlC_Cupin_sf"/>
</dbReference>
<gene>
    <name evidence="6" type="ORF">Daesc_007705</name>
</gene>
<protein>
    <recommendedName>
        <fullName evidence="8">Ureidoglycolate hydrolase</fullName>
    </recommendedName>
</protein>
<keyword evidence="3" id="KW-0456">Lyase</keyword>
<dbReference type="GO" id="GO:0006144">
    <property type="term" value="P:purine nucleobase metabolic process"/>
    <property type="evidence" value="ECO:0007669"/>
    <property type="project" value="UniProtKB-KW"/>
</dbReference>
<dbReference type="AlphaFoldDB" id="A0AAX6MF96"/>
<comment type="subunit">
    <text evidence="1">Homodimer.</text>
</comment>
<dbReference type="Pfam" id="PF04115">
    <property type="entry name" value="Ureidogly_lyase"/>
    <property type="match status" value="1"/>
</dbReference>
<dbReference type="Proteomes" id="UP001369815">
    <property type="component" value="Unassembled WGS sequence"/>
</dbReference>
<keyword evidence="7" id="KW-1185">Reference proteome</keyword>
<feature type="compositionally biased region" description="Low complexity" evidence="5">
    <location>
        <begin position="56"/>
        <end position="72"/>
    </location>
</feature>
<proteinExistence type="predicted"/>
<dbReference type="Gene3D" id="2.60.120.480">
    <property type="entry name" value="Ureidoglycolate hydrolase"/>
    <property type="match status" value="1"/>
</dbReference>
<evidence type="ECO:0008006" key="8">
    <source>
        <dbReference type="Google" id="ProtNLM"/>
    </source>
</evidence>
<dbReference type="EMBL" id="JBANMG010000007">
    <property type="protein sequence ID" value="KAK6951174.1"/>
    <property type="molecule type" value="Genomic_DNA"/>
</dbReference>
<sequence length="304" mass="31468">MPPPPISKEETKEKKMLIRTLPLHNPLIIPTEPLTPNSFRPFGSVLTNPAPGLHPSTAAAATSSSSSSSSSALPQGFGAVSANQGTAIQYRALAPPLRDLYAQAPSGRTATPRTTMFVCGARELEPDREGDSGGLFNVQVLERHPYTTQTFVPLSTSSSPSLGSSSPVQYLVIVAPTLSPTSADKDFPVPKDGAGDEDDDDDKDAGASQKLPGPGMPDLSRIRAFLATGSQAVTYGAGTWHAPMAALGPPGSAIDFVVVQFANDEPIEDCQEVALEGGGGGGEGGPRIKVRVLGQGRGEVGSKL</sequence>
<comment type="caution">
    <text evidence="6">The sequence shown here is derived from an EMBL/GenBank/DDBJ whole genome shotgun (WGS) entry which is preliminary data.</text>
</comment>
<comment type="catalytic activity">
    <reaction evidence="4">
        <text>(S)-ureidoglycolate = urea + glyoxylate</text>
        <dbReference type="Rhea" id="RHEA:11304"/>
        <dbReference type="ChEBI" id="CHEBI:16199"/>
        <dbReference type="ChEBI" id="CHEBI:36655"/>
        <dbReference type="ChEBI" id="CHEBI:57296"/>
        <dbReference type="EC" id="4.3.2.3"/>
    </reaction>
</comment>
<evidence type="ECO:0000313" key="6">
    <source>
        <dbReference type="EMBL" id="KAK6951174.1"/>
    </source>
</evidence>